<evidence type="ECO:0000256" key="3">
    <source>
        <dbReference type="ARBA" id="ARBA00023034"/>
    </source>
</evidence>
<accession>A0AAD5KG91</accession>
<organism evidence="7 8">
    <name type="scientific">Phascolomyces articulosus</name>
    <dbReference type="NCBI Taxonomy" id="60185"/>
    <lineage>
        <taxon>Eukaryota</taxon>
        <taxon>Fungi</taxon>
        <taxon>Fungi incertae sedis</taxon>
        <taxon>Mucoromycota</taxon>
        <taxon>Mucoromycotina</taxon>
        <taxon>Mucoromycetes</taxon>
        <taxon>Mucorales</taxon>
        <taxon>Lichtheimiaceae</taxon>
        <taxon>Phascolomyces</taxon>
    </lineage>
</organism>
<reference evidence="7" key="1">
    <citation type="journal article" date="2022" name="IScience">
        <title>Evolution of zygomycete secretomes and the origins of terrestrial fungal ecologies.</title>
        <authorList>
            <person name="Chang Y."/>
            <person name="Wang Y."/>
            <person name="Mondo S."/>
            <person name="Ahrendt S."/>
            <person name="Andreopoulos W."/>
            <person name="Barry K."/>
            <person name="Beard J."/>
            <person name="Benny G.L."/>
            <person name="Blankenship S."/>
            <person name="Bonito G."/>
            <person name="Cuomo C."/>
            <person name="Desiro A."/>
            <person name="Gervers K.A."/>
            <person name="Hundley H."/>
            <person name="Kuo A."/>
            <person name="LaButti K."/>
            <person name="Lang B.F."/>
            <person name="Lipzen A."/>
            <person name="O'Donnell K."/>
            <person name="Pangilinan J."/>
            <person name="Reynolds N."/>
            <person name="Sandor L."/>
            <person name="Smith M.E."/>
            <person name="Tsang A."/>
            <person name="Grigoriev I.V."/>
            <person name="Stajich J.E."/>
            <person name="Spatafora J.W."/>
        </authorList>
    </citation>
    <scope>NUCLEOTIDE SEQUENCE</scope>
    <source>
        <strain evidence="7">RSA 2281</strain>
    </source>
</reference>
<comment type="subcellular location">
    <subcellularLocation>
        <location evidence="1">Golgi apparatus membrane</location>
        <topology evidence="1">Peripheral membrane protein</topology>
    </subcellularLocation>
</comment>
<dbReference type="PANTHER" id="PTHR13228:SF3">
    <property type="entry name" value="CONSERVED OLIGOMERIC GOLGI COMPLEX SUBUNIT 5"/>
    <property type="match status" value="1"/>
</dbReference>
<feature type="domain" description="Conserved oligomeric Golgi complex subunit 5 N-terminal" evidence="5">
    <location>
        <begin position="20"/>
        <end position="144"/>
    </location>
</feature>
<dbReference type="Pfam" id="PF10392">
    <property type="entry name" value="COG5_N"/>
    <property type="match status" value="1"/>
</dbReference>
<evidence type="ECO:0000256" key="4">
    <source>
        <dbReference type="ARBA" id="ARBA00023136"/>
    </source>
</evidence>
<sequence length="434" mass="49025">MSTSNTAFALQEADSYIDYETFLSESFDANKYADSIIHDGGDAQTALSKLAFSIASIDKQIQNEVANNYDTLLGQVRGIRELEIVLSTVQSNITELKSSLNRLAGKIRDPYQQLNTYTIQLEHLHQSADLLRRLHRFVVLVRRLETQLDRDIAAAALTIHEIGIISKESDFDGIDIVTQEETFIGNAKQQIENEANTLLREGVQQQNQSKMAAGLQILYNMKQMETQVQSLITHMLNELTTDIRLAVDMSSLQKQMRASSSGPAVRRVNNEPTFGKQGQWQQAVWKRMETLFRTMGEGCIQIYALEKVLEIKKDSFLQVSYLEEVLKTLDATSLASRFWRMLAMNFEKELREATKTSGFLRNTFVNEYDKLHRLLQEFLSQVAVHNGVSLSDFSQSPEYIIMQRSISIFDRASKSSSATAAAAAASRTLNSHTK</sequence>
<dbReference type="EMBL" id="JAIXMP010000011">
    <property type="protein sequence ID" value="KAI9265196.1"/>
    <property type="molecule type" value="Genomic_DNA"/>
</dbReference>
<keyword evidence="3" id="KW-0333">Golgi apparatus</keyword>
<dbReference type="GO" id="GO:0006891">
    <property type="term" value="P:intra-Golgi vesicle-mediated transport"/>
    <property type="evidence" value="ECO:0007669"/>
    <property type="project" value="InterPro"/>
</dbReference>
<keyword evidence="8" id="KW-1185">Reference proteome</keyword>
<gene>
    <name evidence="7" type="ORF">BDA99DRAFT_536680</name>
</gene>
<evidence type="ECO:0000256" key="2">
    <source>
        <dbReference type="ARBA" id="ARBA00020974"/>
    </source>
</evidence>
<dbReference type="InterPro" id="IPR049176">
    <property type="entry name" value="COG5_N"/>
</dbReference>
<keyword evidence="4" id="KW-0472">Membrane</keyword>
<dbReference type="GO" id="GO:0017119">
    <property type="term" value="C:Golgi transport complex"/>
    <property type="evidence" value="ECO:0007669"/>
    <property type="project" value="InterPro"/>
</dbReference>
<name>A0AAD5KG91_9FUNG</name>
<feature type="domain" description="Conserved oligomeric Golgi complex subunit 5 helical" evidence="6">
    <location>
        <begin position="172"/>
        <end position="378"/>
    </location>
</feature>
<evidence type="ECO:0000313" key="8">
    <source>
        <dbReference type="Proteomes" id="UP001209540"/>
    </source>
</evidence>
<dbReference type="GO" id="GO:0000139">
    <property type="term" value="C:Golgi membrane"/>
    <property type="evidence" value="ECO:0007669"/>
    <property type="project" value="UniProtKB-SubCell"/>
</dbReference>
<protein>
    <recommendedName>
        <fullName evidence="2">Conserved oligomeric Golgi complex subunit 5</fullName>
    </recommendedName>
</protein>
<dbReference type="PANTHER" id="PTHR13228">
    <property type="entry name" value="CONSERVED OLIGOMERIC GOLGI COMPLEX COMPONENT 5"/>
    <property type="match status" value="1"/>
</dbReference>
<proteinExistence type="predicted"/>
<dbReference type="AlphaFoldDB" id="A0AAD5KG91"/>
<dbReference type="InterPro" id="IPR019465">
    <property type="entry name" value="Cog5"/>
</dbReference>
<dbReference type="Proteomes" id="UP001209540">
    <property type="component" value="Unassembled WGS sequence"/>
</dbReference>
<evidence type="ECO:0000259" key="6">
    <source>
        <dbReference type="Pfam" id="PF20649"/>
    </source>
</evidence>
<evidence type="ECO:0000313" key="7">
    <source>
        <dbReference type="EMBL" id="KAI9265196.1"/>
    </source>
</evidence>
<comment type="caution">
    <text evidence="7">The sequence shown here is derived from an EMBL/GenBank/DDBJ whole genome shotgun (WGS) entry which is preliminary data.</text>
</comment>
<evidence type="ECO:0000256" key="1">
    <source>
        <dbReference type="ARBA" id="ARBA00004395"/>
    </source>
</evidence>
<dbReference type="Pfam" id="PF20649">
    <property type="entry name" value="COG5_C"/>
    <property type="match status" value="1"/>
</dbReference>
<dbReference type="InterPro" id="IPR048485">
    <property type="entry name" value="COG5_helical"/>
</dbReference>
<evidence type="ECO:0000259" key="5">
    <source>
        <dbReference type="Pfam" id="PF10392"/>
    </source>
</evidence>
<reference evidence="7" key="2">
    <citation type="submission" date="2023-02" db="EMBL/GenBank/DDBJ databases">
        <authorList>
            <consortium name="DOE Joint Genome Institute"/>
            <person name="Mondo S.J."/>
            <person name="Chang Y."/>
            <person name="Wang Y."/>
            <person name="Ahrendt S."/>
            <person name="Andreopoulos W."/>
            <person name="Barry K."/>
            <person name="Beard J."/>
            <person name="Benny G.L."/>
            <person name="Blankenship S."/>
            <person name="Bonito G."/>
            <person name="Cuomo C."/>
            <person name="Desiro A."/>
            <person name="Gervers K.A."/>
            <person name="Hundley H."/>
            <person name="Kuo A."/>
            <person name="LaButti K."/>
            <person name="Lang B.F."/>
            <person name="Lipzen A."/>
            <person name="O'Donnell K."/>
            <person name="Pangilinan J."/>
            <person name="Reynolds N."/>
            <person name="Sandor L."/>
            <person name="Smith M.W."/>
            <person name="Tsang A."/>
            <person name="Grigoriev I.V."/>
            <person name="Stajich J.E."/>
            <person name="Spatafora J.W."/>
        </authorList>
    </citation>
    <scope>NUCLEOTIDE SEQUENCE</scope>
    <source>
        <strain evidence="7">RSA 2281</strain>
    </source>
</reference>